<keyword evidence="1" id="KW-1133">Transmembrane helix</keyword>
<evidence type="ECO:0000256" key="1">
    <source>
        <dbReference type="SAM" id="Phobius"/>
    </source>
</evidence>
<dbReference type="NCBIfam" id="TIGR01547">
    <property type="entry name" value="phage_term_2"/>
    <property type="match status" value="1"/>
</dbReference>
<feature type="transmembrane region" description="Helical" evidence="1">
    <location>
        <begin position="15"/>
        <end position="33"/>
    </location>
</feature>
<organism evidence="3 4">
    <name type="scientific">Spiroplasma melliferum</name>
    <dbReference type="NCBI Taxonomy" id="2134"/>
    <lineage>
        <taxon>Bacteria</taxon>
        <taxon>Bacillati</taxon>
        <taxon>Mycoplasmatota</taxon>
        <taxon>Mollicutes</taxon>
        <taxon>Entomoplasmatales</taxon>
        <taxon>Spiroplasmataceae</taxon>
        <taxon>Spiroplasma</taxon>
    </lineage>
</organism>
<dbReference type="InterPro" id="IPR035412">
    <property type="entry name" value="Terminase_L_N"/>
</dbReference>
<evidence type="ECO:0000313" key="4">
    <source>
        <dbReference type="Proteomes" id="UP000298715"/>
    </source>
</evidence>
<evidence type="ECO:0000313" key="3">
    <source>
        <dbReference type="EMBL" id="QCO23314.1"/>
    </source>
</evidence>
<protein>
    <submittedName>
        <fullName evidence="3">Adhesin P58</fullName>
    </submittedName>
</protein>
<sequence>MKNNSCGVFQFKQRLILELIVWIIQLILFWLILLKSVPFGNQCLISLFILSTIGFCVGLAGSQKYTSAVVIFSIFFHSINSLPWSVIIPFVHYIKKPIFIFASMKMNKDVRSSIFQNIVNTLDKSNINYNVNLSNHELSLSNGTTIICRGLHTQTKREKLKAFADLEKYALVIDWREESDQYDKNDFSEIRFALRGAKKKIEINTCNPESLRRYLIDYCNNLMPFNEQIMKSKYEQIGKFNRFNRKIINHYSSWRMNNMLSADVKNTLLELEHLDPARARVWSWGLPGQVQGAVFDRYLKFTKLTWSFDKILAGVDFAQADSPNGHKTSASLWVYNSILKKVHKIGKYTHSNATMEYKDVFEQANDIIKFYLSSLKNSTIFIESGLTINVDWGAGGRAFIDVLNREKLKYRYGRLLRFEEVDKSIWIVVDRVNAFIGAMISGKMTHDIILEASNTEYPMIQWKEKPNGGKEEIIDLYDDEFDSDYYALSEYIRDIVKSVNNQLIKEYI</sequence>
<keyword evidence="4" id="KW-1185">Reference proteome</keyword>
<dbReference type="InterPro" id="IPR027417">
    <property type="entry name" value="P-loop_NTPase"/>
</dbReference>
<evidence type="ECO:0000259" key="2">
    <source>
        <dbReference type="Pfam" id="PF04466"/>
    </source>
</evidence>
<accession>A0ABX5U7N5</accession>
<dbReference type="Proteomes" id="UP000298715">
    <property type="component" value="Chromosome"/>
</dbReference>
<dbReference type="InterPro" id="IPR006437">
    <property type="entry name" value="Phage_terminase_lsu"/>
</dbReference>
<feature type="transmembrane region" description="Helical" evidence="1">
    <location>
        <begin position="39"/>
        <end position="61"/>
    </location>
</feature>
<keyword evidence="1" id="KW-0812">Transmembrane</keyword>
<dbReference type="Pfam" id="PF04466">
    <property type="entry name" value="Terminase_3"/>
    <property type="match status" value="1"/>
</dbReference>
<feature type="domain" description="Phage terminase large subunit N-terminal" evidence="2">
    <location>
        <begin position="105"/>
        <end position="282"/>
    </location>
</feature>
<gene>
    <name evidence="3" type="ORF">SRED_001777</name>
</gene>
<dbReference type="EMBL" id="CP029202">
    <property type="protein sequence ID" value="QCO23314.1"/>
    <property type="molecule type" value="Genomic_DNA"/>
</dbReference>
<proteinExistence type="predicted"/>
<feature type="transmembrane region" description="Helical" evidence="1">
    <location>
        <begin position="68"/>
        <end position="94"/>
    </location>
</feature>
<keyword evidence="1" id="KW-0472">Membrane</keyword>
<name>A0ABX5U7N5_SPIME</name>
<reference evidence="3 4" key="1">
    <citation type="submission" date="2018-05" db="EMBL/GenBank/DDBJ databases">
        <title>Compelete Genome Sequence of Spiroplasma melliferum.</title>
        <authorList>
            <person name="Davis R.E."/>
            <person name="Shao J.Y."/>
            <person name="Zhao Y."/>
            <person name="Gasparich G.E."/>
        </authorList>
    </citation>
    <scope>NUCLEOTIDE SEQUENCE [LARGE SCALE GENOMIC DNA]</scope>
    <source>
        <strain evidence="3 4">AS576</strain>
    </source>
</reference>
<dbReference type="Gene3D" id="3.40.50.300">
    <property type="entry name" value="P-loop containing nucleotide triphosphate hydrolases"/>
    <property type="match status" value="1"/>
</dbReference>